<sequence length="421" mass="44707">MTESLLVLRAPSANRVFTASAGPLAVREARWVLGAHLGAPVDVHEREIAGVDYLEIRTAAQEEASGSVVDGFLRPLVAQLSSTFAAFEASQPDAAAASAAVEPVGSALPLLRPTPLPGAMRHGSELETTLRYPGKTNEQFTALLLNLAAALSSRRGGVLRGDLAVLDPTCGRGTTLSRALRLGLSPTGADIDAKDIGAYRTFLTTWAKQQHLPHTQSSGRLGLRSPAGGRGAGSRWDLELAADRQAQRAGEVQKLHLLTCDTTRLGEVLPDRSVDALVADLPYGVQHGARTEGWQRSPLDLLEQAIPAWRALLRTGGGMALALNRRTAPYERVHEILGSHGLTVLSGDGAFRHRVDQAIDRDVVLAVPDDHPQLGLLRALAASADEPTSVSAAAATDPEATTTDPPARAEAHEPRERTRHE</sequence>
<feature type="domain" description="Ribosomal RNA large subunit methyltransferase K/L-like methyltransferase" evidence="2">
    <location>
        <begin position="142"/>
        <end position="294"/>
    </location>
</feature>
<feature type="compositionally biased region" description="Low complexity" evidence="1">
    <location>
        <begin position="392"/>
        <end position="406"/>
    </location>
</feature>
<evidence type="ECO:0000313" key="3">
    <source>
        <dbReference type="EMBL" id="UQN31295.1"/>
    </source>
</evidence>
<dbReference type="InterPro" id="IPR029063">
    <property type="entry name" value="SAM-dependent_MTases_sf"/>
</dbReference>
<accession>A0ABY4NCR4</accession>
<gene>
    <name evidence="3" type="ORF">M4486_08445</name>
</gene>
<dbReference type="InterPro" id="IPR000241">
    <property type="entry name" value="RlmKL-like_Mtase"/>
</dbReference>
<feature type="region of interest" description="Disordered" evidence="1">
    <location>
        <begin position="385"/>
        <end position="421"/>
    </location>
</feature>
<feature type="compositionally biased region" description="Basic and acidic residues" evidence="1">
    <location>
        <begin position="407"/>
        <end position="421"/>
    </location>
</feature>
<organism evidence="3 4">
    <name type="scientific">Brachybacterium kimchii</name>
    <dbReference type="NCBI Taxonomy" id="2942909"/>
    <lineage>
        <taxon>Bacteria</taxon>
        <taxon>Bacillati</taxon>
        <taxon>Actinomycetota</taxon>
        <taxon>Actinomycetes</taxon>
        <taxon>Micrococcales</taxon>
        <taxon>Dermabacteraceae</taxon>
        <taxon>Brachybacterium</taxon>
    </lineage>
</organism>
<dbReference type="EMBL" id="CP097218">
    <property type="protein sequence ID" value="UQN31295.1"/>
    <property type="molecule type" value="Genomic_DNA"/>
</dbReference>
<evidence type="ECO:0000256" key="1">
    <source>
        <dbReference type="SAM" id="MobiDB-lite"/>
    </source>
</evidence>
<dbReference type="Gene3D" id="3.40.50.150">
    <property type="entry name" value="Vaccinia Virus protein VP39"/>
    <property type="match status" value="1"/>
</dbReference>
<evidence type="ECO:0000259" key="2">
    <source>
        <dbReference type="Pfam" id="PF01170"/>
    </source>
</evidence>
<reference evidence="3" key="1">
    <citation type="submission" date="2022-05" db="EMBL/GenBank/DDBJ databases">
        <title>Genomic analysis of Brachybacterium sp. CBA3104.</title>
        <authorList>
            <person name="Roh S.W."/>
            <person name="Kim Y.B."/>
            <person name="Kim Y."/>
        </authorList>
    </citation>
    <scope>NUCLEOTIDE SEQUENCE</scope>
    <source>
        <strain evidence="3">CBA3104</strain>
    </source>
</reference>
<evidence type="ECO:0000313" key="4">
    <source>
        <dbReference type="Proteomes" id="UP001055868"/>
    </source>
</evidence>
<dbReference type="RefSeq" id="WP_249480727.1">
    <property type="nucleotide sequence ID" value="NZ_CP097218.1"/>
</dbReference>
<dbReference type="PANTHER" id="PTHR14911">
    <property type="entry name" value="THUMP DOMAIN-CONTAINING"/>
    <property type="match status" value="1"/>
</dbReference>
<dbReference type="PANTHER" id="PTHR14911:SF13">
    <property type="entry name" value="TRNA (GUANINE(6)-N2)-METHYLTRANSFERASE THUMP3"/>
    <property type="match status" value="1"/>
</dbReference>
<dbReference type="Pfam" id="PF01170">
    <property type="entry name" value="UPF0020"/>
    <property type="match status" value="1"/>
</dbReference>
<dbReference type="SUPFAM" id="SSF53335">
    <property type="entry name" value="S-adenosyl-L-methionine-dependent methyltransferases"/>
    <property type="match status" value="1"/>
</dbReference>
<keyword evidence="4" id="KW-1185">Reference proteome</keyword>
<dbReference type="Proteomes" id="UP001055868">
    <property type="component" value="Chromosome"/>
</dbReference>
<protein>
    <recommendedName>
        <fullName evidence="2">Ribosomal RNA large subunit methyltransferase K/L-like methyltransferase domain-containing protein</fullName>
    </recommendedName>
</protein>
<proteinExistence type="predicted"/>
<name>A0ABY4NCR4_9MICO</name>